<dbReference type="Proteomes" id="UP001258315">
    <property type="component" value="Unassembled WGS sequence"/>
</dbReference>
<keyword evidence="2" id="KW-1185">Reference proteome</keyword>
<accession>A0ABU3GPB4</accession>
<organism evidence="1 2">
    <name type="scientific">Mucilaginibacter terrae</name>
    <dbReference type="NCBI Taxonomy" id="1955052"/>
    <lineage>
        <taxon>Bacteria</taxon>
        <taxon>Pseudomonadati</taxon>
        <taxon>Bacteroidota</taxon>
        <taxon>Sphingobacteriia</taxon>
        <taxon>Sphingobacteriales</taxon>
        <taxon>Sphingobacteriaceae</taxon>
        <taxon>Mucilaginibacter</taxon>
    </lineage>
</organism>
<name>A0ABU3GPB4_9SPHI</name>
<evidence type="ECO:0000313" key="2">
    <source>
        <dbReference type="Proteomes" id="UP001258315"/>
    </source>
</evidence>
<dbReference type="RefSeq" id="WP_311947229.1">
    <property type="nucleotide sequence ID" value="NZ_JAVLVU010000001.1"/>
</dbReference>
<gene>
    <name evidence="1" type="ORF">QE417_000438</name>
</gene>
<protein>
    <submittedName>
        <fullName evidence="1">Uncharacterized protein</fullName>
    </submittedName>
</protein>
<dbReference type="EMBL" id="JAVLVU010000001">
    <property type="protein sequence ID" value="MDT3401366.1"/>
    <property type="molecule type" value="Genomic_DNA"/>
</dbReference>
<sequence>MKKVCIYLLLILLSAYTTELHELIKLPVLFEHFAEHKERDNKVSFTDFLSMHYWGNDLNDEDNERDMQLPFKKLDAHPTHIMFMPTARILSVRTPEQRIITSYPVYQHQYFPNPALASPFRPPCA</sequence>
<proteinExistence type="predicted"/>
<comment type="caution">
    <text evidence="1">The sequence shown here is derived from an EMBL/GenBank/DDBJ whole genome shotgun (WGS) entry which is preliminary data.</text>
</comment>
<reference evidence="2" key="1">
    <citation type="submission" date="2023-07" db="EMBL/GenBank/DDBJ databases">
        <title>Functional and genomic diversity of the sorghum phyllosphere microbiome.</title>
        <authorList>
            <person name="Shade A."/>
        </authorList>
    </citation>
    <scope>NUCLEOTIDE SEQUENCE [LARGE SCALE GENOMIC DNA]</scope>
    <source>
        <strain evidence="2">SORGH_AS_0422</strain>
    </source>
</reference>
<evidence type="ECO:0000313" key="1">
    <source>
        <dbReference type="EMBL" id="MDT3401366.1"/>
    </source>
</evidence>